<dbReference type="PANTHER" id="PTHR14106">
    <property type="entry name" value="TRIADIN"/>
    <property type="match status" value="1"/>
</dbReference>
<comment type="subcellular location">
    <subcellularLocation>
        <location evidence="1">Sarcoplasmic reticulum membrane</location>
        <topology evidence="1">Single-pass type II membrane protein</topology>
    </subcellularLocation>
</comment>
<sequence>MARATKGPVVKSIPPTARTAHSDSLTAQSLGILRIMNRPAQWVVIITLLISWSIAGVIMFDFVSDNQIASIQDFGSDPVLAVSKAIEGIEKRINHMNDMLYDAIEYATEIIFNPRDAISLAADSSVSYLSGIFSADGDSGVTETVKYAGTVLDEATEWIRTPVSYFFHLFEDILAIAITPVDMITEVAVQILSGIKTIIQYISAMFGGIEGITETVKLGGTVLDEVTEWIRFPVGYLFHLFEDILDVAIIYPGDIATEAVLQILTWFPKLSTDPEGLAVIVVEEATDIKTTVSNYLTSLITVDEGGIPDISFDPMKVVTDTVEEFADRRDMFMAYLFNMEDKGDTPQVIRRKGEFLPPIEKVLEQVKEAKEKKAREEIYKIIQDMREKEAEGKEEEITLQQINITVEKVKKEKKIEKAKRKEKSKEDETREPAEKDTKKTTEKKVKVTKVDQEAPIKKKKSELKMAKKETKPAQSKKEPRVTKEKAKPARSKKVAVEKPKLAPGKKEPKVSKEKAKLKPSKKAEEKQRPVPVKKKALAPKDKIKPALLKKEEKPTTTTVKKEPAVAKEKVKPVPSKKDTEATKDKVKPAPVKKEPAVSKGKAKAKSSKKEAEVAKDKHKPVAVKKETAVAVKKAKPKAEPKKVTKEKAKAEPAKKEPEITKGKLRAPKKEAKVIKVETKPAPAKKEAKVIKGVKPAPKKKEARVIKEKVKPAPVKKESEVIKEKHKPAPEKKEAEIIKKKVKLAPVKKAPKIIKEKPKPAPKKETEVIKEKAKPTPGKKEAKVIKEKVKPTSVEKEHELHKEKEPGHMPEPKKKGPEEKAKPVLEEKEPKMSKEKPKPATKKDDVGLWFGLGAPELYQPKTVCSGFTEEGHR</sequence>
<feature type="transmembrane region" description="Helical" evidence="3">
    <location>
        <begin position="42"/>
        <end position="63"/>
    </location>
</feature>
<feature type="compositionally biased region" description="Basic and acidic residues" evidence="2">
    <location>
        <begin position="698"/>
        <end position="735"/>
    </location>
</feature>
<dbReference type="GeneID" id="113060709"/>
<name>A0A6P6LPH9_CARAU</name>
<dbReference type="Proteomes" id="UP000515129">
    <property type="component" value="Chromosome 42"/>
</dbReference>
<keyword evidence="4" id="KW-1185">Reference proteome</keyword>
<dbReference type="GO" id="GO:0005102">
    <property type="term" value="F:signaling receptor binding"/>
    <property type="evidence" value="ECO:0007669"/>
    <property type="project" value="InterPro"/>
</dbReference>
<feature type="compositionally biased region" description="Basic and acidic residues" evidence="2">
    <location>
        <begin position="423"/>
        <end position="487"/>
    </location>
</feature>
<evidence type="ECO:0000256" key="1">
    <source>
        <dbReference type="ARBA" id="ARBA00004157"/>
    </source>
</evidence>
<feature type="compositionally biased region" description="Basic and acidic residues" evidence="2">
    <location>
        <begin position="494"/>
        <end position="528"/>
    </location>
</feature>
<evidence type="ECO:0000313" key="4">
    <source>
        <dbReference type="Proteomes" id="UP000515129"/>
    </source>
</evidence>
<feature type="region of interest" description="Disordered" evidence="2">
    <location>
        <begin position="748"/>
        <end position="844"/>
    </location>
</feature>
<dbReference type="RefSeq" id="XP_026085627.1">
    <property type="nucleotide sequence ID" value="XM_026229842.1"/>
</dbReference>
<organism evidence="4 5">
    <name type="scientific">Carassius auratus</name>
    <name type="common">Goldfish</name>
    <dbReference type="NCBI Taxonomy" id="7957"/>
    <lineage>
        <taxon>Eukaryota</taxon>
        <taxon>Metazoa</taxon>
        <taxon>Chordata</taxon>
        <taxon>Craniata</taxon>
        <taxon>Vertebrata</taxon>
        <taxon>Euteleostomi</taxon>
        <taxon>Actinopterygii</taxon>
        <taxon>Neopterygii</taxon>
        <taxon>Teleostei</taxon>
        <taxon>Ostariophysi</taxon>
        <taxon>Cypriniformes</taxon>
        <taxon>Cyprinidae</taxon>
        <taxon>Cyprininae</taxon>
        <taxon>Carassius</taxon>
    </lineage>
</organism>
<accession>A0A6P6LPH9</accession>
<evidence type="ECO:0000256" key="3">
    <source>
        <dbReference type="SAM" id="Phobius"/>
    </source>
</evidence>
<feature type="compositionally biased region" description="Basic and acidic residues" evidence="2">
    <location>
        <begin position="538"/>
        <end position="596"/>
    </location>
</feature>
<keyword evidence="3" id="KW-1133">Transmembrane helix</keyword>
<gene>
    <name evidence="5" type="primary">LOC113060709</name>
</gene>
<dbReference type="GO" id="GO:0033017">
    <property type="term" value="C:sarcoplasmic reticulum membrane"/>
    <property type="evidence" value="ECO:0007669"/>
    <property type="project" value="UniProtKB-SubCell"/>
</dbReference>
<dbReference type="PANTHER" id="PTHR14106:SF0">
    <property type="entry name" value="TRIADIN"/>
    <property type="match status" value="1"/>
</dbReference>
<feature type="compositionally biased region" description="Basic and acidic residues" evidence="2">
    <location>
        <begin position="752"/>
        <end position="844"/>
    </location>
</feature>
<reference evidence="5" key="1">
    <citation type="submission" date="2025-08" db="UniProtKB">
        <authorList>
            <consortium name="RefSeq"/>
        </authorList>
    </citation>
    <scope>IDENTIFICATION</scope>
    <source>
        <strain evidence="5">Wakin</strain>
        <tissue evidence="5">Muscle</tissue>
    </source>
</reference>
<dbReference type="AlphaFoldDB" id="A0A6P6LPH9"/>
<feature type="region of interest" description="Disordered" evidence="2">
    <location>
        <begin position="411"/>
        <end position="735"/>
    </location>
</feature>
<protein>
    <submittedName>
        <fullName evidence="5">Triadin-like isoform X4</fullName>
    </submittedName>
</protein>
<evidence type="ECO:0000256" key="2">
    <source>
        <dbReference type="SAM" id="MobiDB-lite"/>
    </source>
</evidence>
<evidence type="ECO:0000313" key="5">
    <source>
        <dbReference type="RefSeq" id="XP_026085627.1"/>
    </source>
</evidence>
<keyword evidence="3" id="KW-0472">Membrane</keyword>
<proteinExistence type="predicted"/>
<dbReference type="InterPro" id="IPR010798">
    <property type="entry name" value="Triadin"/>
</dbReference>
<keyword evidence="3" id="KW-0812">Transmembrane</keyword>
<feature type="compositionally biased region" description="Basic and acidic residues" evidence="2">
    <location>
        <begin position="636"/>
        <end position="689"/>
    </location>
</feature>